<sequence>MLWNRIKLDDFDFPEVVDYKKEYVEFNNLPKEVIIEKINKDNNPTVDNMDVIEYRGLGRKFTDFVEKSHNCGIYLNIPKYVKFDEPIKVNFRMDNEDSSVIDNNIIIVGEESEVTIVFDYETQNEFRGFHNGMTRILAKENSIVNIIKIQRMNDVSQNFDTNMAFVKSNGKINWTSVELGSNISGSSYTTYLNEEASESELNSIYLGDGARKLDLEYSMIHKGIRSMSNIRTHGVLMDESKKVFRGNLDFKTGAKRSKGIEEEYVILLDPNVKSDSLPALMCDEDDVQGEHAASAGQIDKNKLFYLMTRGLSEREAKKLIVEAQFKPIIDNIPIENLRNIINSEISRRLTNA</sequence>
<evidence type="ECO:0000259" key="2">
    <source>
        <dbReference type="Pfam" id="PF01458"/>
    </source>
</evidence>
<gene>
    <name evidence="3" type="primary">sufD</name>
    <name evidence="3" type="ORF">H8707_04055</name>
</gene>
<evidence type="ECO:0000313" key="4">
    <source>
        <dbReference type="Proteomes" id="UP000601171"/>
    </source>
</evidence>
<feature type="domain" description="SUF system FeS cluster assembly SufBD core" evidence="2">
    <location>
        <begin position="91"/>
        <end position="323"/>
    </location>
</feature>
<dbReference type="InterPro" id="IPR000825">
    <property type="entry name" value="SUF_FeS_clus_asmbl_SufBD_core"/>
</dbReference>
<proteinExistence type="inferred from homology"/>
<dbReference type="SUPFAM" id="SSF101960">
    <property type="entry name" value="Stabilizer of iron transporter SufD"/>
    <property type="match status" value="1"/>
</dbReference>
<dbReference type="Pfam" id="PF01458">
    <property type="entry name" value="SUFBD_core"/>
    <property type="match status" value="1"/>
</dbReference>
<dbReference type="AlphaFoldDB" id="A0A926ERB4"/>
<protein>
    <submittedName>
        <fullName evidence="3">Fe-S cluster assembly protein SufD</fullName>
    </submittedName>
</protein>
<name>A0A926ERB4_9FIRM</name>
<reference evidence="3" key="1">
    <citation type="submission" date="2020-08" db="EMBL/GenBank/DDBJ databases">
        <title>Genome public.</title>
        <authorList>
            <person name="Liu C."/>
            <person name="Sun Q."/>
        </authorList>
    </citation>
    <scope>NUCLEOTIDE SEQUENCE</scope>
    <source>
        <strain evidence="3">BX21</strain>
    </source>
</reference>
<accession>A0A926ERB4</accession>
<evidence type="ECO:0000313" key="3">
    <source>
        <dbReference type="EMBL" id="MBC8587411.1"/>
    </source>
</evidence>
<dbReference type="GO" id="GO:0016226">
    <property type="term" value="P:iron-sulfur cluster assembly"/>
    <property type="evidence" value="ECO:0007669"/>
    <property type="project" value="InterPro"/>
</dbReference>
<evidence type="ECO:0000256" key="1">
    <source>
        <dbReference type="ARBA" id="ARBA00043967"/>
    </source>
</evidence>
<dbReference type="PANTHER" id="PTHR30508:SF1">
    <property type="entry name" value="UPF0051 PROTEIN ABCI8, CHLOROPLASTIC-RELATED"/>
    <property type="match status" value="1"/>
</dbReference>
<dbReference type="InterPro" id="IPR055346">
    <property type="entry name" value="Fe-S_cluster_assembly_SufBD"/>
</dbReference>
<dbReference type="InterPro" id="IPR037284">
    <property type="entry name" value="SUF_FeS_clus_asmbl_SufBD_sf"/>
</dbReference>
<dbReference type="PANTHER" id="PTHR30508">
    <property type="entry name" value="FES CLUSTER ASSEMBLY PROTEIN SUF"/>
    <property type="match status" value="1"/>
</dbReference>
<dbReference type="RefSeq" id="WP_262428871.1">
    <property type="nucleotide sequence ID" value="NZ_JACRTG010000011.1"/>
</dbReference>
<organism evidence="3 4">
    <name type="scientific">Paratissierella segnis</name>
    <dbReference type="NCBI Taxonomy" id="2763679"/>
    <lineage>
        <taxon>Bacteria</taxon>
        <taxon>Bacillati</taxon>
        <taxon>Bacillota</taxon>
        <taxon>Tissierellia</taxon>
        <taxon>Tissierellales</taxon>
        <taxon>Tissierellaceae</taxon>
        <taxon>Paratissierella</taxon>
    </lineage>
</organism>
<comment type="caution">
    <text evidence="3">The sequence shown here is derived from an EMBL/GenBank/DDBJ whole genome shotgun (WGS) entry which is preliminary data.</text>
</comment>
<keyword evidence="4" id="KW-1185">Reference proteome</keyword>
<dbReference type="InterPro" id="IPR011542">
    <property type="entry name" value="SUF_FeS_clus_asmbl_SufD"/>
</dbReference>
<dbReference type="EMBL" id="JACRTG010000011">
    <property type="protein sequence ID" value="MBC8587411.1"/>
    <property type="molecule type" value="Genomic_DNA"/>
</dbReference>
<dbReference type="NCBIfam" id="TIGR01981">
    <property type="entry name" value="sufD"/>
    <property type="match status" value="1"/>
</dbReference>
<comment type="similarity">
    <text evidence="1">Belongs to the iron-sulfur cluster assembly SufBD family.</text>
</comment>
<dbReference type="Proteomes" id="UP000601171">
    <property type="component" value="Unassembled WGS sequence"/>
</dbReference>